<keyword evidence="3" id="KW-1185">Reference proteome</keyword>
<dbReference type="GO" id="GO:0005737">
    <property type="term" value="C:cytoplasm"/>
    <property type="evidence" value="ECO:0007669"/>
    <property type="project" value="TreeGrafter"/>
</dbReference>
<dbReference type="RefSeq" id="WP_084421857.1">
    <property type="nucleotide sequence ID" value="NZ_LPZN01000044.1"/>
</dbReference>
<dbReference type="Pfam" id="PF13302">
    <property type="entry name" value="Acetyltransf_3"/>
    <property type="match status" value="1"/>
</dbReference>
<name>A0A379M4E9_9NOCA</name>
<dbReference type="EC" id="2.3.1.-" evidence="2"/>
<dbReference type="SUPFAM" id="SSF55729">
    <property type="entry name" value="Acyl-CoA N-acyltransferases (Nat)"/>
    <property type="match status" value="1"/>
</dbReference>
<dbReference type="GO" id="GO:0008999">
    <property type="term" value="F:protein-N-terminal-alanine acetyltransferase activity"/>
    <property type="evidence" value="ECO:0007669"/>
    <property type="project" value="TreeGrafter"/>
</dbReference>
<dbReference type="AlphaFoldDB" id="A0A379M4E9"/>
<evidence type="ECO:0000259" key="1">
    <source>
        <dbReference type="PROSITE" id="PS51186"/>
    </source>
</evidence>
<organism evidence="2 3">
    <name type="scientific">Rhodococcus gordoniae</name>
    <dbReference type="NCBI Taxonomy" id="223392"/>
    <lineage>
        <taxon>Bacteria</taxon>
        <taxon>Bacillati</taxon>
        <taxon>Actinomycetota</taxon>
        <taxon>Actinomycetes</taxon>
        <taxon>Mycobacteriales</taxon>
        <taxon>Nocardiaceae</taxon>
        <taxon>Rhodococcus</taxon>
    </lineage>
</organism>
<dbReference type="InterPro" id="IPR051908">
    <property type="entry name" value="Ribosomal_N-acetyltransferase"/>
</dbReference>
<dbReference type="PANTHER" id="PTHR43441:SF10">
    <property type="entry name" value="ACETYLTRANSFERASE"/>
    <property type="match status" value="1"/>
</dbReference>
<dbReference type="OrthoDB" id="3747845at2"/>
<evidence type="ECO:0000313" key="3">
    <source>
        <dbReference type="Proteomes" id="UP000254569"/>
    </source>
</evidence>
<evidence type="ECO:0000313" key="2">
    <source>
        <dbReference type="EMBL" id="SUE16992.1"/>
    </source>
</evidence>
<accession>A0A379M4E9</accession>
<dbReference type="PROSITE" id="PS51186">
    <property type="entry name" value="GNAT"/>
    <property type="match status" value="1"/>
</dbReference>
<dbReference type="EMBL" id="UGVI01000001">
    <property type="protein sequence ID" value="SUE16992.1"/>
    <property type="molecule type" value="Genomic_DNA"/>
</dbReference>
<keyword evidence="2" id="KW-0808">Transferase</keyword>
<proteinExistence type="predicted"/>
<keyword evidence="2" id="KW-0012">Acyltransferase</keyword>
<reference evidence="2 3" key="1">
    <citation type="submission" date="2018-06" db="EMBL/GenBank/DDBJ databases">
        <authorList>
            <consortium name="Pathogen Informatics"/>
            <person name="Doyle S."/>
        </authorList>
    </citation>
    <scope>NUCLEOTIDE SEQUENCE [LARGE SCALE GENOMIC DNA]</scope>
    <source>
        <strain evidence="2 3">NCTC13296</strain>
    </source>
</reference>
<gene>
    <name evidence="2" type="primary">ydaF_3</name>
    <name evidence="2" type="ORF">NCTC13296_03889</name>
</gene>
<dbReference type="PANTHER" id="PTHR43441">
    <property type="entry name" value="RIBOSOMAL-PROTEIN-SERINE ACETYLTRANSFERASE"/>
    <property type="match status" value="1"/>
</dbReference>
<feature type="domain" description="N-acetyltransferase" evidence="1">
    <location>
        <begin position="47"/>
        <end position="217"/>
    </location>
</feature>
<protein>
    <submittedName>
        <fullName evidence="2">Ribosomal-protein-alanine N-acetyltransferase</fullName>
        <ecNumber evidence="2">2.3.1.-</ecNumber>
    </submittedName>
</protein>
<dbReference type="InterPro" id="IPR016181">
    <property type="entry name" value="Acyl_CoA_acyltransferase"/>
</dbReference>
<dbReference type="InterPro" id="IPR000182">
    <property type="entry name" value="GNAT_dom"/>
</dbReference>
<dbReference type="Proteomes" id="UP000254569">
    <property type="component" value="Unassembled WGS sequence"/>
</dbReference>
<sequence length="232" mass="26184">MKRPRPFVVLTTAGRLYTRPLRHRLRCKQGYSLCVRLGPVEVSGHRLVLRSPRLSDWSRWQALRIRDRRFIEPFWTSSSLPWEERHSEQAWVDEYLHARSEARAGRALPLVIEVDGLFAGQFNLEHIDRWAGLAEAGIWIDSTLAGKGVALAAARMLADYGFGPLGLHRITAPVCVGNVPAAHCAEQTGMRREGTMVGYLDVGGSRKDHHLWAITAEMWAAEKDRIADRAAR</sequence>
<dbReference type="Gene3D" id="3.40.630.30">
    <property type="match status" value="1"/>
</dbReference>
<dbReference type="GO" id="GO:1990189">
    <property type="term" value="F:protein N-terminal-serine acetyltransferase activity"/>
    <property type="evidence" value="ECO:0007669"/>
    <property type="project" value="TreeGrafter"/>
</dbReference>